<dbReference type="OrthoDB" id="514080at2"/>
<sequence length="136" mass="15348">MLNTPQTVTINAFLTALLKLDSPLPAKLQQEINQVGQIFADTPTDAINRLLELAKDDVLKEFYLQARMNIQQQYEIQERNKHRDLKKESQTNATDPEMIENLAIAMPSKSIEAILKAADSPAEAKKYAVEIKLVIQ</sequence>
<keyword evidence="2" id="KW-1185">Reference proteome</keyword>
<dbReference type="EMBL" id="CP003642">
    <property type="protein sequence ID" value="AFZ23069.1"/>
    <property type="molecule type" value="Genomic_DNA"/>
</dbReference>
<reference evidence="1 2" key="1">
    <citation type="submission" date="2012-06" db="EMBL/GenBank/DDBJ databases">
        <title>Finished chromosome of genome of Cylindrospermum stagnale PCC 7417.</title>
        <authorList>
            <consortium name="US DOE Joint Genome Institute"/>
            <person name="Gugger M."/>
            <person name="Coursin T."/>
            <person name="Rippka R."/>
            <person name="Tandeau De Marsac N."/>
            <person name="Huntemann M."/>
            <person name="Wei C.-L."/>
            <person name="Han J."/>
            <person name="Detter J.C."/>
            <person name="Han C."/>
            <person name="Tapia R."/>
            <person name="Chen A."/>
            <person name="Kyrpides N."/>
            <person name="Mavromatis K."/>
            <person name="Markowitz V."/>
            <person name="Szeto E."/>
            <person name="Ivanova N."/>
            <person name="Pagani I."/>
            <person name="Pati A."/>
            <person name="Goodwin L."/>
            <person name="Nordberg H.P."/>
            <person name="Cantor M.N."/>
            <person name="Hua S.X."/>
            <person name="Woyke T."/>
            <person name="Kerfeld C.A."/>
        </authorList>
    </citation>
    <scope>NUCLEOTIDE SEQUENCE [LARGE SCALE GENOMIC DNA]</scope>
    <source>
        <strain evidence="1 2">PCC 7417</strain>
    </source>
</reference>
<dbReference type="STRING" id="56107.Cylst_0742"/>
<dbReference type="KEGG" id="csg:Cylst_0742"/>
<protein>
    <submittedName>
        <fullName evidence="1">Uncharacterized protein</fullName>
    </submittedName>
</protein>
<dbReference type="HOGENOM" id="CLU_1892308_0_0_3"/>
<dbReference type="AlphaFoldDB" id="K9WTG5"/>
<proteinExistence type="predicted"/>
<evidence type="ECO:0000313" key="2">
    <source>
        <dbReference type="Proteomes" id="UP000010475"/>
    </source>
</evidence>
<organism evidence="1 2">
    <name type="scientific">Cylindrospermum stagnale PCC 7417</name>
    <dbReference type="NCBI Taxonomy" id="56107"/>
    <lineage>
        <taxon>Bacteria</taxon>
        <taxon>Bacillati</taxon>
        <taxon>Cyanobacteriota</taxon>
        <taxon>Cyanophyceae</taxon>
        <taxon>Nostocales</taxon>
        <taxon>Nostocaceae</taxon>
        <taxon>Cylindrospermum</taxon>
    </lineage>
</organism>
<dbReference type="eggNOG" id="ENOG5030VFJ">
    <property type="taxonomic scope" value="Bacteria"/>
</dbReference>
<accession>K9WTG5</accession>
<dbReference type="Proteomes" id="UP000010475">
    <property type="component" value="Chromosome"/>
</dbReference>
<name>K9WTG5_9NOST</name>
<dbReference type="RefSeq" id="WP_015206325.1">
    <property type="nucleotide sequence ID" value="NC_019757.1"/>
</dbReference>
<gene>
    <name evidence="1" type="ORF">Cylst_0742</name>
</gene>
<evidence type="ECO:0000313" key="1">
    <source>
        <dbReference type="EMBL" id="AFZ23069.1"/>
    </source>
</evidence>